<comment type="caution">
    <text evidence="2">The sequence shown here is derived from an EMBL/GenBank/DDBJ whole genome shotgun (WGS) entry which is preliminary data.</text>
</comment>
<dbReference type="EMBL" id="DRHY01000117">
    <property type="protein sequence ID" value="HEC73806.1"/>
    <property type="molecule type" value="Genomic_DNA"/>
</dbReference>
<sequence length="59" mass="6594">MKKLIGVFITTSMATVAIILAYHLWQHYMNSPWTRDGRVRANIINVAADVSGIVTHVLV</sequence>
<organism evidence="2">
    <name type="scientific">Methylophaga aminisulfidivorans</name>
    <dbReference type="NCBI Taxonomy" id="230105"/>
    <lineage>
        <taxon>Bacteria</taxon>
        <taxon>Pseudomonadati</taxon>
        <taxon>Pseudomonadota</taxon>
        <taxon>Gammaproteobacteria</taxon>
        <taxon>Thiotrichales</taxon>
        <taxon>Piscirickettsiaceae</taxon>
        <taxon>Methylophaga</taxon>
    </lineage>
</organism>
<evidence type="ECO:0000313" key="2">
    <source>
        <dbReference type="EMBL" id="HEC73806.1"/>
    </source>
</evidence>
<evidence type="ECO:0000256" key="1">
    <source>
        <dbReference type="SAM" id="Phobius"/>
    </source>
</evidence>
<gene>
    <name evidence="2" type="ORF">ENI26_05460</name>
</gene>
<reference evidence="2" key="1">
    <citation type="journal article" date="2020" name="mSystems">
        <title>Genome- and Community-Level Interaction Insights into Carbon Utilization and Element Cycling Functions of Hydrothermarchaeota in Hydrothermal Sediment.</title>
        <authorList>
            <person name="Zhou Z."/>
            <person name="Liu Y."/>
            <person name="Xu W."/>
            <person name="Pan J."/>
            <person name="Luo Z.H."/>
            <person name="Li M."/>
        </authorList>
    </citation>
    <scope>NUCLEOTIDE SEQUENCE [LARGE SCALE GENOMIC DNA]</scope>
    <source>
        <strain evidence="2">HyVt-380</strain>
    </source>
</reference>
<keyword evidence="1" id="KW-0812">Transmembrane</keyword>
<accession>A0A7C1VNP1</accession>
<keyword evidence="1" id="KW-1133">Transmembrane helix</keyword>
<keyword evidence="1" id="KW-0472">Membrane</keyword>
<dbReference type="Proteomes" id="UP000886384">
    <property type="component" value="Unassembled WGS sequence"/>
</dbReference>
<feature type="non-terminal residue" evidence="2">
    <location>
        <position position="59"/>
    </location>
</feature>
<name>A0A7C1VNP1_9GAMM</name>
<feature type="transmembrane region" description="Helical" evidence="1">
    <location>
        <begin position="6"/>
        <end position="25"/>
    </location>
</feature>
<proteinExistence type="predicted"/>
<protein>
    <submittedName>
        <fullName evidence="2">Efflux transporter periplasmic adaptor subunit</fullName>
    </submittedName>
</protein>
<dbReference type="AlphaFoldDB" id="A0A7C1VNP1"/>